<reference evidence="1 2" key="1">
    <citation type="submission" date="2020-10" db="EMBL/GenBank/DDBJ databases">
        <title>Phylogeny of dyella-like bacteria.</title>
        <authorList>
            <person name="Fu J."/>
        </authorList>
    </citation>
    <scope>NUCLEOTIDE SEQUENCE [LARGE SCALE GENOMIC DNA]</scope>
    <source>
        <strain evidence="1 2">KACC 19113</strain>
    </source>
</reference>
<protein>
    <submittedName>
        <fullName evidence="1">DUF3987 domain-containing protein</fullName>
    </submittedName>
</protein>
<dbReference type="Proteomes" id="UP001620339">
    <property type="component" value="Unassembled WGS sequence"/>
</dbReference>
<organism evidence="1 2">
    <name type="scientific">Rhodanobacter hydrolyticus</name>
    <dbReference type="NCBI Taxonomy" id="2250595"/>
    <lineage>
        <taxon>Bacteria</taxon>
        <taxon>Pseudomonadati</taxon>
        <taxon>Pseudomonadota</taxon>
        <taxon>Gammaproteobacteria</taxon>
        <taxon>Lysobacterales</taxon>
        <taxon>Rhodanobacteraceae</taxon>
        <taxon>Rhodanobacter</taxon>
    </lineage>
</organism>
<comment type="caution">
    <text evidence="1">The sequence shown here is derived from an EMBL/GenBank/DDBJ whole genome shotgun (WGS) entry which is preliminary data.</text>
</comment>
<evidence type="ECO:0000313" key="1">
    <source>
        <dbReference type="EMBL" id="MFK2876404.1"/>
    </source>
</evidence>
<evidence type="ECO:0000313" key="2">
    <source>
        <dbReference type="Proteomes" id="UP001620339"/>
    </source>
</evidence>
<dbReference type="RefSeq" id="WP_404612144.1">
    <property type="nucleotide sequence ID" value="NZ_JADIKK010000008.1"/>
</dbReference>
<sequence length="487" mass="55067">MKFLTQPYPLNSLPDFMHQSAWEVHHFMQCSHAQVGMAFVAGMVITCQGLVDFKSPLTGKPRSIGINQMIVSESGDRTTTSDAFVLAPIFQHDAQAVAMHEEKLKAYRANRTIWMNMSKSLSRRLVKLKTDGKDTTMLEAQIAEHQRQEPIAPRLRRLIRQDITARSSMDALAGHNETLSFVTDEGQTLFGSDIMRHVGKLNSFWDGTSPLSLDRANGETIIARDARVSMYFKAHEPVLKRYIQKYGEIARGAGLWARFLVAKPESLKGQRVVMGQEFKSETLPDIHARMMELMAIYDEKILSGPFERDVVELSDDAKDLWFHFAKQVEHDQKPGSWLHDVSDHASKFMENVGRLAATFHYFSGAAGKISAVTLRKAQEIVYWHMYEYVRLFSTYGALSPAHAAAGELIDHLLEHFWEGPGKGTKVPRSKILTSGPEPVRNAAGLNAALHLLQVDNIVSVFKNPEENQKEYIFLQDWYFSARAMRTV</sequence>
<dbReference type="EMBL" id="JADIKK010000008">
    <property type="protein sequence ID" value="MFK2876404.1"/>
    <property type="molecule type" value="Genomic_DNA"/>
</dbReference>
<proteinExistence type="predicted"/>
<dbReference type="InterPro" id="IPR025048">
    <property type="entry name" value="DUF3987"/>
</dbReference>
<dbReference type="Pfam" id="PF13148">
    <property type="entry name" value="DUF3987"/>
    <property type="match status" value="1"/>
</dbReference>
<accession>A0ABW8J5I4</accession>
<name>A0ABW8J5I4_9GAMM</name>
<keyword evidence="2" id="KW-1185">Reference proteome</keyword>
<gene>
    <name evidence="1" type="ORF">ISP25_04885</name>
</gene>